<feature type="compositionally biased region" description="Acidic residues" evidence="4">
    <location>
        <begin position="28"/>
        <end position="44"/>
    </location>
</feature>
<feature type="domain" description="RNA polymerase Rpb4/RPC9 core" evidence="5">
    <location>
        <begin position="117"/>
        <end position="234"/>
    </location>
</feature>
<dbReference type="GO" id="GO:0006352">
    <property type="term" value="P:DNA-templated transcription initiation"/>
    <property type="evidence" value="ECO:0007669"/>
    <property type="project" value="InterPro"/>
</dbReference>
<reference evidence="7" key="1">
    <citation type="journal article" date="2016" name="Nature">
        <title>The genome of the seagrass Zostera marina reveals angiosperm adaptation to the sea.</title>
        <authorList>
            <person name="Olsen J.L."/>
            <person name="Rouze P."/>
            <person name="Verhelst B."/>
            <person name="Lin Y.-C."/>
            <person name="Bayer T."/>
            <person name="Collen J."/>
            <person name="Dattolo E."/>
            <person name="De Paoli E."/>
            <person name="Dittami S."/>
            <person name="Maumus F."/>
            <person name="Michel G."/>
            <person name="Kersting A."/>
            <person name="Lauritano C."/>
            <person name="Lohaus R."/>
            <person name="Toepel M."/>
            <person name="Tonon T."/>
            <person name="Vanneste K."/>
            <person name="Amirebrahimi M."/>
            <person name="Brakel J."/>
            <person name="Bostroem C."/>
            <person name="Chovatia M."/>
            <person name="Grimwood J."/>
            <person name="Jenkins J.W."/>
            <person name="Jueterbock A."/>
            <person name="Mraz A."/>
            <person name="Stam W.T."/>
            <person name="Tice H."/>
            <person name="Bornberg-Bauer E."/>
            <person name="Green P.J."/>
            <person name="Pearson G.A."/>
            <person name="Procaccini G."/>
            <person name="Duarte C.M."/>
            <person name="Schmutz J."/>
            <person name="Reusch T.B.H."/>
            <person name="Van de Peer Y."/>
        </authorList>
    </citation>
    <scope>NUCLEOTIDE SEQUENCE [LARGE SCALE GENOMIC DNA]</scope>
    <source>
        <strain evidence="7">cv. Finnish</strain>
    </source>
</reference>
<dbReference type="STRING" id="29655.A0A0K9Q157"/>
<evidence type="ECO:0000313" key="7">
    <source>
        <dbReference type="Proteomes" id="UP000036987"/>
    </source>
</evidence>
<dbReference type="EMBL" id="LFYR01000379">
    <property type="protein sequence ID" value="KMZ74232.1"/>
    <property type="molecule type" value="Genomic_DNA"/>
</dbReference>
<name>A0A0K9Q157_ZOSMR</name>
<gene>
    <name evidence="6" type="ORF">ZOSMA_132G00050</name>
</gene>
<keyword evidence="6" id="KW-0240">DNA-directed RNA polymerase</keyword>
<dbReference type="SMART" id="SM00657">
    <property type="entry name" value="RPOL4c"/>
    <property type="match status" value="1"/>
</dbReference>
<keyword evidence="7" id="KW-1185">Reference proteome</keyword>
<dbReference type="InterPro" id="IPR045222">
    <property type="entry name" value="Rpb4-like"/>
</dbReference>
<feature type="compositionally biased region" description="Basic and acidic residues" evidence="4">
    <location>
        <begin position="55"/>
        <end position="71"/>
    </location>
</feature>
<dbReference type="InterPro" id="IPR010997">
    <property type="entry name" value="HRDC-like_sf"/>
</dbReference>
<proteinExistence type="inferred from homology"/>
<dbReference type="Pfam" id="PF03874">
    <property type="entry name" value="RNA_pol_Rpb4"/>
    <property type="match status" value="1"/>
</dbReference>
<dbReference type="OMA" id="THYSKPD"/>
<dbReference type="Gene3D" id="1.20.1250.40">
    <property type="match status" value="1"/>
</dbReference>
<dbReference type="GO" id="GO:0000428">
    <property type="term" value="C:DNA-directed RNA polymerase complex"/>
    <property type="evidence" value="ECO:0007669"/>
    <property type="project" value="UniProtKB-KW"/>
</dbReference>
<keyword evidence="2" id="KW-0539">Nucleus</keyword>
<evidence type="ECO:0000259" key="5">
    <source>
        <dbReference type="SMART" id="SM00657"/>
    </source>
</evidence>
<comment type="caution">
    <text evidence="6">The sequence shown here is derived from an EMBL/GenBank/DDBJ whole genome shotgun (WGS) entry which is preliminary data.</text>
</comment>
<dbReference type="InterPro" id="IPR005574">
    <property type="entry name" value="Rpb4/RPC9"/>
</dbReference>
<dbReference type="GO" id="GO:0030422">
    <property type="term" value="P:siRNA processing"/>
    <property type="evidence" value="ECO:0000318"/>
    <property type="project" value="GO_Central"/>
</dbReference>
<dbReference type="GO" id="GO:0005634">
    <property type="term" value="C:nucleus"/>
    <property type="evidence" value="ECO:0007669"/>
    <property type="project" value="UniProtKB-SubCell"/>
</dbReference>
<evidence type="ECO:0000256" key="4">
    <source>
        <dbReference type="SAM" id="MobiDB-lite"/>
    </source>
</evidence>
<evidence type="ECO:0000256" key="3">
    <source>
        <dbReference type="ARBA" id="ARBA00025724"/>
    </source>
</evidence>
<evidence type="ECO:0000256" key="2">
    <source>
        <dbReference type="ARBA" id="ARBA00023242"/>
    </source>
</evidence>
<dbReference type="InterPro" id="IPR006590">
    <property type="entry name" value="RNA_pol_Rpb4/RPC9_core"/>
</dbReference>
<comment type="subcellular location">
    <subcellularLocation>
        <location evidence="1">Nucleus</location>
    </subcellularLocation>
</comment>
<keyword evidence="6" id="KW-0804">Transcription</keyword>
<comment type="similarity">
    <text evidence="3">Belongs to the eukaryotic RPB4 RNA polymerase subunit family.</text>
</comment>
<dbReference type="AlphaFoldDB" id="A0A0K9Q157"/>
<feature type="region of interest" description="Disordered" evidence="4">
    <location>
        <begin position="1"/>
        <end position="102"/>
    </location>
</feature>
<feature type="compositionally biased region" description="Basic and acidic residues" evidence="4">
    <location>
        <begin position="82"/>
        <end position="97"/>
    </location>
</feature>
<protein>
    <submittedName>
        <fullName evidence="6">DNA-directed RNA polymerases IV and V subunit 4</fullName>
    </submittedName>
</protein>
<accession>A0A0K9Q157</accession>
<organism evidence="6 7">
    <name type="scientific">Zostera marina</name>
    <name type="common">Eelgrass</name>
    <dbReference type="NCBI Taxonomy" id="29655"/>
    <lineage>
        <taxon>Eukaryota</taxon>
        <taxon>Viridiplantae</taxon>
        <taxon>Streptophyta</taxon>
        <taxon>Embryophyta</taxon>
        <taxon>Tracheophyta</taxon>
        <taxon>Spermatophyta</taxon>
        <taxon>Magnoliopsida</taxon>
        <taxon>Liliopsida</taxon>
        <taxon>Zosteraceae</taxon>
        <taxon>Zostera</taxon>
    </lineage>
</organism>
<dbReference type="GO" id="GO:0000166">
    <property type="term" value="F:nucleotide binding"/>
    <property type="evidence" value="ECO:0007669"/>
    <property type="project" value="InterPro"/>
</dbReference>
<dbReference type="SUPFAM" id="SSF47819">
    <property type="entry name" value="HRDC-like"/>
    <property type="match status" value="1"/>
</dbReference>
<evidence type="ECO:0000313" key="6">
    <source>
        <dbReference type="EMBL" id="KMZ74232.1"/>
    </source>
</evidence>
<dbReference type="PANTHER" id="PTHR21297">
    <property type="entry name" value="DNA-DIRECTED RNA POLYMERASE II"/>
    <property type="match status" value="1"/>
</dbReference>
<dbReference type="InterPro" id="IPR038324">
    <property type="entry name" value="Rpb4/RPC9_sf"/>
</dbReference>
<dbReference type="OrthoDB" id="2186918at2759"/>
<dbReference type="Proteomes" id="UP000036987">
    <property type="component" value="Unassembled WGS sequence"/>
</dbReference>
<sequence length="236" mass="25661">MQGKGGKGWTPTSKESAGKGKTKTADYDAIEFESPENSDSEGFVDEVKSSFSSKSAEKGYSETPKTGEKGSNKKSTLNNLKTGDKGKTFNVTKDGKGKLQTGVPKVPMEFDAKLQIELPKNSEIIMDCEAATILQGIQDYLPVLTRDSSLKMPISFTKAHQLANNGDHYTDVESVKGVLAKLKTIGFTDGEICMVSRVFPETTDEIFALIPSAKANKESINEILAELFKLKKCMQS</sequence>
<evidence type="ECO:0000256" key="1">
    <source>
        <dbReference type="ARBA" id="ARBA00004123"/>
    </source>
</evidence>